<keyword evidence="3" id="KW-1185">Reference proteome</keyword>
<name>A0ABR2QFX6_9ROSI</name>
<keyword evidence="1" id="KW-0472">Membrane</keyword>
<evidence type="ECO:0000256" key="1">
    <source>
        <dbReference type="SAM" id="Phobius"/>
    </source>
</evidence>
<dbReference type="EMBL" id="JBBPBN010000040">
    <property type="protein sequence ID" value="KAK8999435.1"/>
    <property type="molecule type" value="Genomic_DNA"/>
</dbReference>
<dbReference type="Proteomes" id="UP001396334">
    <property type="component" value="Unassembled WGS sequence"/>
</dbReference>
<gene>
    <name evidence="2" type="ORF">V6N11_070602</name>
</gene>
<reference evidence="2 3" key="1">
    <citation type="journal article" date="2024" name="G3 (Bethesda)">
        <title>Genome assembly of Hibiscus sabdariffa L. provides insights into metabolisms of medicinal natural products.</title>
        <authorList>
            <person name="Kim T."/>
        </authorList>
    </citation>
    <scope>NUCLEOTIDE SEQUENCE [LARGE SCALE GENOMIC DNA]</scope>
    <source>
        <strain evidence="2">TK-2024</strain>
        <tissue evidence="2">Old leaves</tissue>
    </source>
</reference>
<evidence type="ECO:0000313" key="3">
    <source>
        <dbReference type="Proteomes" id="UP001396334"/>
    </source>
</evidence>
<organism evidence="2 3">
    <name type="scientific">Hibiscus sabdariffa</name>
    <name type="common">roselle</name>
    <dbReference type="NCBI Taxonomy" id="183260"/>
    <lineage>
        <taxon>Eukaryota</taxon>
        <taxon>Viridiplantae</taxon>
        <taxon>Streptophyta</taxon>
        <taxon>Embryophyta</taxon>
        <taxon>Tracheophyta</taxon>
        <taxon>Spermatophyta</taxon>
        <taxon>Magnoliopsida</taxon>
        <taxon>eudicotyledons</taxon>
        <taxon>Gunneridae</taxon>
        <taxon>Pentapetalae</taxon>
        <taxon>rosids</taxon>
        <taxon>malvids</taxon>
        <taxon>Malvales</taxon>
        <taxon>Malvaceae</taxon>
        <taxon>Malvoideae</taxon>
        <taxon>Hibiscus</taxon>
    </lineage>
</organism>
<keyword evidence="1" id="KW-0812">Transmembrane</keyword>
<keyword evidence="1" id="KW-1133">Transmembrane helix</keyword>
<feature type="transmembrane region" description="Helical" evidence="1">
    <location>
        <begin position="36"/>
        <end position="60"/>
    </location>
</feature>
<proteinExistence type="predicted"/>
<comment type="caution">
    <text evidence="2">The sequence shown here is derived from an EMBL/GenBank/DDBJ whole genome shotgun (WGS) entry which is preliminary data.</text>
</comment>
<protein>
    <submittedName>
        <fullName evidence="2">Uncharacterized protein</fullName>
    </submittedName>
</protein>
<accession>A0ABR2QFX6</accession>
<sequence>MWPDSPSPFLISAVQIETKECEEKTKSGVTGAVNSYAFRFCFWIVYLKGLNIPSVILTCFTQHRRVSGRLKLDSFFVQS</sequence>
<evidence type="ECO:0000313" key="2">
    <source>
        <dbReference type="EMBL" id="KAK8999435.1"/>
    </source>
</evidence>